<organism evidence="6 7">
    <name type="scientific">Rudanella paleaurantiibacter</name>
    <dbReference type="NCBI Taxonomy" id="2614655"/>
    <lineage>
        <taxon>Bacteria</taxon>
        <taxon>Pseudomonadati</taxon>
        <taxon>Bacteroidota</taxon>
        <taxon>Cytophagia</taxon>
        <taxon>Cytophagales</taxon>
        <taxon>Cytophagaceae</taxon>
        <taxon>Rudanella</taxon>
    </lineage>
</organism>
<dbReference type="AlphaFoldDB" id="A0A7J5U374"/>
<accession>A0A7J5U374</accession>
<dbReference type="InterPro" id="IPR026444">
    <property type="entry name" value="Secre_tail"/>
</dbReference>
<protein>
    <submittedName>
        <fullName evidence="6">T9SS type A sorting domain-containing protein</fullName>
    </submittedName>
</protein>
<proteinExistence type="predicted"/>
<evidence type="ECO:0000313" key="7">
    <source>
        <dbReference type="Proteomes" id="UP000488299"/>
    </source>
</evidence>
<evidence type="ECO:0000259" key="3">
    <source>
        <dbReference type="Pfam" id="PF00149"/>
    </source>
</evidence>
<dbReference type="GO" id="GO:0003993">
    <property type="term" value="F:acid phosphatase activity"/>
    <property type="evidence" value="ECO:0007669"/>
    <property type="project" value="InterPro"/>
</dbReference>
<evidence type="ECO:0000259" key="5">
    <source>
        <dbReference type="Pfam" id="PF18962"/>
    </source>
</evidence>
<keyword evidence="7" id="KW-1185">Reference proteome</keyword>
<dbReference type="Proteomes" id="UP000488299">
    <property type="component" value="Unassembled WGS sequence"/>
</dbReference>
<evidence type="ECO:0000256" key="1">
    <source>
        <dbReference type="ARBA" id="ARBA00022729"/>
    </source>
</evidence>
<name>A0A7J5U374_9BACT</name>
<evidence type="ECO:0000256" key="2">
    <source>
        <dbReference type="SAM" id="SignalP"/>
    </source>
</evidence>
<dbReference type="Gene3D" id="3.60.21.10">
    <property type="match status" value="1"/>
</dbReference>
<dbReference type="Gene3D" id="2.60.40.380">
    <property type="entry name" value="Purple acid phosphatase-like, N-terminal"/>
    <property type="match status" value="1"/>
</dbReference>
<feature type="domain" description="Calcineurin-like phosphoesterase" evidence="3">
    <location>
        <begin position="117"/>
        <end position="323"/>
    </location>
</feature>
<reference evidence="6 7" key="1">
    <citation type="submission" date="2019-10" db="EMBL/GenBank/DDBJ databases">
        <title>Rudanella paleaurantiibacter sp. nov., isolated from sludge.</title>
        <authorList>
            <person name="Xu S.Q."/>
        </authorList>
    </citation>
    <scope>NUCLEOTIDE SEQUENCE [LARGE SCALE GENOMIC DNA]</scope>
    <source>
        <strain evidence="6 7">HX-22-17</strain>
    </source>
</reference>
<dbReference type="RefSeq" id="WP_152124414.1">
    <property type="nucleotide sequence ID" value="NZ_WELI01000003.1"/>
</dbReference>
<dbReference type="InterPro" id="IPR008963">
    <property type="entry name" value="Purple_acid_Pase-like_N"/>
</dbReference>
<feature type="chain" id="PRO_5029647759" evidence="2">
    <location>
        <begin position="19"/>
        <end position="590"/>
    </location>
</feature>
<dbReference type="InterPro" id="IPR029052">
    <property type="entry name" value="Metallo-depent_PP-like"/>
</dbReference>
<dbReference type="NCBIfam" id="TIGR04183">
    <property type="entry name" value="Por_Secre_tail"/>
    <property type="match status" value="1"/>
</dbReference>
<feature type="domain" description="Purple acid phosphatase N-terminal" evidence="4">
    <location>
        <begin position="29"/>
        <end position="95"/>
    </location>
</feature>
<dbReference type="Pfam" id="PF00149">
    <property type="entry name" value="Metallophos"/>
    <property type="match status" value="1"/>
</dbReference>
<keyword evidence="1 2" id="KW-0732">Signal</keyword>
<dbReference type="InterPro" id="IPR015914">
    <property type="entry name" value="PAPs_N"/>
</dbReference>
<gene>
    <name evidence="6" type="ORF">F5984_11695</name>
</gene>
<dbReference type="PANTHER" id="PTHR45867:SF3">
    <property type="entry name" value="ACID PHOSPHATASE TYPE 7"/>
    <property type="match status" value="1"/>
</dbReference>
<dbReference type="SUPFAM" id="SSF49363">
    <property type="entry name" value="Purple acid phosphatase, N-terminal domain"/>
    <property type="match status" value="1"/>
</dbReference>
<evidence type="ECO:0000313" key="6">
    <source>
        <dbReference type="EMBL" id="KAB7731444.1"/>
    </source>
</evidence>
<dbReference type="Pfam" id="PF16656">
    <property type="entry name" value="Pur_ac_phosph_N"/>
    <property type="match status" value="1"/>
</dbReference>
<dbReference type="EMBL" id="WELI01000003">
    <property type="protein sequence ID" value="KAB7731444.1"/>
    <property type="molecule type" value="Genomic_DNA"/>
</dbReference>
<feature type="domain" description="Secretion system C-terminal sorting" evidence="5">
    <location>
        <begin position="516"/>
        <end position="582"/>
    </location>
</feature>
<sequence length="590" mass="65920">MHYLLTALLLFLFTGSLAQTPTLTRGPYLQVVTSTGITIRWRTNVPTETRVWYGTTPNSLTQSVEDKTPVTEHVLSLTGLSPATRYYYAIGQADTRLAGDAGHTFKTALPPGDTRPFRIWSLGDFGDGTPNQMAVYEQYRKATANQPAELWIWLGDNAYCCGTEEEFQRYVFDVYPEHLRSLPSYATPGNHDYADQNQKFDSPYFNIFSFPQTGQAGGVPSGSKMYYSFDYGNVHFVSLDSFGMEGGQWALYDPSSPQVRWLERDLAANKQPWTVVFFHHPPYTRSARDSDVEIVLQHLRENLTPILERYNVDIVMSGHSHTYERSYRIRNFQGKANTFNPAVHLAETTTGRYDGSANSCPILTKGQGTVYVVNGSGGALGGRFAGNPDHPAMAATHRNPGGSMILDVNDNRLDAQFVAADGVVRDRFTIMKNVGKTESLRLNYGDTLQLRASWPAPRYNWTEAGQTERTARYVARQAGTFTVAVTDEQRCLRDEFNLTVQAPTATETFAEGQLRVFPNPTTESVQLELSLNKPQESTIDVVDAAGRSVQHIVLRSALTHQRRITLPQPGVYTIRVQVGGTVLNRRVVRQ</sequence>
<dbReference type="GO" id="GO:0046872">
    <property type="term" value="F:metal ion binding"/>
    <property type="evidence" value="ECO:0007669"/>
    <property type="project" value="InterPro"/>
</dbReference>
<dbReference type="InterPro" id="IPR004843">
    <property type="entry name" value="Calcineurin-like_PHP"/>
</dbReference>
<evidence type="ECO:0000259" key="4">
    <source>
        <dbReference type="Pfam" id="PF16656"/>
    </source>
</evidence>
<comment type="caution">
    <text evidence="6">The sequence shown here is derived from an EMBL/GenBank/DDBJ whole genome shotgun (WGS) entry which is preliminary data.</text>
</comment>
<dbReference type="SUPFAM" id="SSF56300">
    <property type="entry name" value="Metallo-dependent phosphatases"/>
    <property type="match status" value="1"/>
</dbReference>
<dbReference type="PANTHER" id="PTHR45867">
    <property type="entry name" value="PURPLE ACID PHOSPHATASE"/>
    <property type="match status" value="1"/>
</dbReference>
<feature type="signal peptide" evidence="2">
    <location>
        <begin position="1"/>
        <end position="18"/>
    </location>
</feature>
<dbReference type="Pfam" id="PF18962">
    <property type="entry name" value="Por_Secre_tail"/>
    <property type="match status" value="1"/>
</dbReference>